<dbReference type="EMBL" id="JAIQDJ010000036">
    <property type="protein sequence ID" value="MBZ4187230.1"/>
    <property type="molecule type" value="Genomic_DNA"/>
</dbReference>
<comment type="caution">
    <text evidence="1">The sequence shown here is derived from an EMBL/GenBank/DDBJ whole genome shotgun (WGS) entry which is preliminary data.</text>
</comment>
<protein>
    <submittedName>
        <fullName evidence="1">Uncharacterized protein</fullName>
    </submittedName>
</protein>
<name>A0ABS7THJ6_9GAMM</name>
<keyword evidence="2" id="KW-1185">Reference proteome</keyword>
<organism evidence="1 2">
    <name type="scientific">Thermomonas beijingensis</name>
    <dbReference type="NCBI Taxonomy" id="2872701"/>
    <lineage>
        <taxon>Bacteria</taxon>
        <taxon>Pseudomonadati</taxon>
        <taxon>Pseudomonadota</taxon>
        <taxon>Gammaproteobacteria</taxon>
        <taxon>Lysobacterales</taxon>
        <taxon>Lysobacteraceae</taxon>
        <taxon>Thermomonas</taxon>
    </lineage>
</organism>
<evidence type="ECO:0000313" key="2">
    <source>
        <dbReference type="Proteomes" id="UP001430290"/>
    </source>
</evidence>
<evidence type="ECO:0000313" key="1">
    <source>
        <dbReference type="EMBL" id="MBZ4187230.1"/>
    </source>
</evidence>
<dbReference type="Proteomes" id="UP001430290">
    <property type="component" value="Unassembled WGS sequence"/>
</dbReference>
<sequence length="69" mass="8256">MRTRNHDWYDSIKNVPVYGVQVFHEGKWKHASIGGKPIWCDTVEERDEQRKRLKRLLKLQEKMAMTANT</sequence>
<proteinExistence type="predicted"/>
<reference evidence="1" key="1">
    <citation type="submission" date="2021-09" db="EMBL/GenBank/DDBJ databases">
        <authorList>
            <person name="Wu T."/>
            <person name="Guo S.Z."/>
        </authorList>
    </citation>
    <scope>NUCLEOTIDE SEQUENCE</scope>
    <source>
        <strain evidence="1">RSS-23</strain>
    </source>
</reference>
<dbReference type="RefSeq" id="WP_223629896.1">
    <property type="nucleotide sequence ID" value="NZ_JAIQDJ010000036.1"/>
</dbReference>
<gene>
    <name evidence="1" type="ORF">K7B09_12950</name>
</gene>
<accession>A0ABS7THJ6</accession>